<evidence type="ECO:0000259" key="6">
    <source>
        <dbReference type="Pfam" id="PF13193"/>
    </source>
</evidence>
<comment type="caution">
    <text evidence="8">The sequence shown here is derived from an EMBL/GenBank/DDBJ whole genome shotgun (WGS) entry which is preliminary data.</text>
</comment>
<keyword evidence="3" id="KW-0547">Nucleotide-binding</keyword>
<dbReference type="InterPro" id="IPR032387">
    <property type="entry name" value="ACAS_N"/>
</dbReference>
<dbReference type="InterPro" id="IPR005914">
    <property type="entry name" value="Acac_CoA_synth"/>
</dbReference>
<dbReference type="Pfam" id="PF00501">
    <property type="entry name" value="AMP-binding"/>
    <property type="match status" value="1"/>
</dbReference>
<dbReference type="Gene3D" id="3.30.300.30">
    <property type="match status" value="1"/>
</dbReference>
<organism evidence="8 9">
    <name type="scientific">Aeromicrobium ginsengisoli</name>
    <dbReference type="NCBI Taxonomy" id="363867"/>
    <lineage>
        <taxon>Bacteria</taxon>
        <taxon>Bacillati</taxon>
        <taxon>Actinomycetota</taxon>
        <taxon>Actinomycetes</taxon>
        <taxon>Propionibacteriales</taxon>
        <taxon>Nocardioidaceae</taxon>
        <taxon>Aeromicrobium</taxon>
    </lineage>
</organism>
<dbReference type="GO" id="GO:0005524">
    <property type="term" value="F:ATP binding"/>
    <property type="evidence" value="ECO:0007669"/>
    <property type="project" value="UniProtKB-KW"/>
</dbReference>
<keyword evidence="9" id="KW-1185">Reference proteome</keyword>
<keyword evidence="2 8" id="KW-0436">Ligase</keyword>
<dbReference type="InterPro" id="IPR042099">
    <property type="entry name" value="ANL_N_sf"/>
</dbReference>
<feature type="domain" description="AMP-dependent synthetase/ligase" evidence="5">
    <location>
        <begin position="94"/>
        <end position="463"/>
    </location>
</feature>
<sequence>MTDILWSPPLDGTSRLERFMQGLDRSFADYHALWAWSVEQPNDFWRAAWHHFDIPADGDPTIALADASMPGAVWFPDVRLNYAEAMLRMPGRRDDDVVVVAASQSRDDVRLTARELRDQVSRARAGLQRAGVEAGDRVAAYSPNIPETLVLLLAAASLGAVFSSCAPEFGTQSVVDRWRQIEPTVLLAVDGYRYGGKGVDRRAEVEAITSSLPSLRTVVWLPYLDPAAPAPEGAITWGELTAEAGPLEFVRLPFAAPLYVLFSSGTTGLPKPIVHGHGGITIEHLKSLAFHHDLGPADRFFWFSTTGWMMWNLLISGLAVGATIVMFDGNPAHPDLAMLWQLAERLEMTYFGTSAPFLLQCRKEGLVPREVADLSRLRGVGSTGAPLPAEGYRWVYDAVSPTAQLGSISGGTDVCSGFVGAAPIVPVYAGEISCRLLGCAVEAYDDDRHAVIGSLGELVITQPMPSMPVGFWGDADGSRYRAAYFEDIPGVWRHGDWLTITERGTCVITGRSDATLNRGGVRLGTAEFYTVVEALPEVADSLVVHLEDDEGGAGQLLLFVVLVEGLDLDEALHQRIAIALRTQLSPRHVPDAIRQVAALPRTLSGKKLEVPVKKILQGASIEDAAAKGALTDPASLDAFVTIRESL</sequence>
<dbReference type="Pfam" id="PF13193">
    <property type="entry name" value="AMP-binding_C"/>
    <property type="match status" value="1"/>
</dbReference>
<dbReference type="NCBIfam" id="TIGR01217">
    <property type="entry name" value="ac_ac_CoA_syn"/>
    <property type="match status" value="1"/>
</dbReference>
<dbReference type="NCBIfam" id="NF002937">
    <property type="entry name" value="PRK03584.1"/>
    <property type="match status" value="1"/>
</dbReference>
<dbReference type="InterPro" id="IPR025110">
    <property type="entry name" value="AMP-bd_C"/>
</dbReference>
<evidence type="ECO:0000256" key="1">
    <source>
        <dbReference type="ARBA" id="ARBA00006432"/>
    </source>
</evidence>
<evidence type="ECO:0000259" key="7">
    <source>
        <dbReference type="Pfam" id="PF16177"/>
    </source>
</evidence>
<evidence type="ECO:0000256" key="4">
    <source>
        <dbReference type="ARBA" id="ARBA00022840"/>
    </source>
</evidence>
<gene>
    <name evidence="8" type="ORF">ESP70_018070</name>
</gene>
<protein>
    <submittedName>
        <fullName evidence="8">Acetoacetate--CoA ligase</fullName>
        <ecNumber evidence="8">6.2.1.16</ecNumber>
    </submittedName>
</protein>
<dbReference type="PANTHER" id="PTHR42921:SF1">
    <property type="entry name" value="ACETOACETYL-COA SYNTHETASE"/>
    <property type="match status" value="1"/>
</dbReference>
<proteinExistence type="inferred from homology"/>
<dbReference type="SUPFAM" id="SSF56801">
    <property type="entry name" value="Acetyl-CoA synthetase-like"/>
    <property type="match status" value="1"/>
</dbReference>
<dbReference type="AlphaFoldDB" id="A0A5M4FCL3"/>
<dbReference type="Gene3D" id="3.40.50.12780">
    <property type="entry name" value="N-terminal domain of ligase-like"/>
    <property type="match status" value="1"/>
</dbReference>
<dbReference type="GO" id="GO:0006629">
    <property type="term" value="P:lipid metabolic process"/>
    <property type="evidence" value="ECO:0007669"/>
    <property type="project" value="InterPro"/>
</dbReference>
<reference evidence="8" key="1">
    <citation type="submission" date="2019-09" db="EMBL/GenBank/DDBJ databases">
        <authorList>
            <person name="Li J."/>
        </authorList>
    </citation>
    <scope>NUCLEOTIDE SEQUENCE [LARGE SCALE GENOMIC DNA]</scope>
    <source>
        <strain evidence="8">JCM 14732</strain>
    </source>
</reference>
<dbReference type="Proteomes" id="UP000380867">
    <property type="component" value="Unassembled WGS sequence"/>
</dbReference>
<dbReference type="OrthoDB" id="9803968at2"/>
<dbReference type="InterPro" id="IPR045851">
    <property type="entry name" value="AMP-bd_C_sf"/>
</dbReference>
<accession>A0A5M4FCL3</accession>
<dbReference type="RefSeq" id="WP_149690677.1">
    <property type="nucleotide sequence ID" value="NZ_SDPQ02000003.1"/>
</dbReference>
<feature type="domain" description="AMP-binding enzyme C-terminal" evidence="6">
    <location>
        <begin position="531"/>
        <end position="606"/>
    </location>
</feature>
<dbReference type="PROSITE" id="PS00455">
    <property type="entry name" value="AMP_BINDING"/>
    <property type="match status" value="1"/>
</dbReference>
<name>A0A5M4FCL3_9ACTN</name>
<dbReference type="EMBL" id="SDPQ02000003">
    <property type="protein sequence ID" value="KAA1396031.1"/>
    <property type="molecule type" value="Genomic_DNA"/>
</dbReference>
<evidence type="ECO:0000259" key="5">
    <source>
        <dbReference type="Pfam" id="PF00501"/>
    </source>
</evidence>
<evidence type="ECO:0000256" key="3">
    <source>
        <dbReference type="ARBA" id="ARBA00022741"/>
    </source>
</evidence>
<dbReference type="Pfam" id="PF16177">
    <property type="entry name" value="ACAS_N"/>
    <property type="match status" value="1"/>
</dbReference>
<keyword evidence="4" id="KW-0067">ATP-binding</keyword>
<evidence type="ECO:0000256" key="2">
    <source>
        <dbReference type="ARBA" id="ARBA00022598"/>
    </source>
</evidence>
<evidence type="ECO:0000313" key="8">
    <source>
        <dbReference type="EMBL" id="KAA1396031.1"/>
    </source>
</evidence>
<comment type="similarity">
    <text evidence="1">Belongs to the ATP-dependent AMP-binding enzyme family.</text>
</comment>
<feature type="domain" description="Acetyl-coenzyme A synthetase N-terminal" evidence="7">
    <location>
        <begin position="30"/>
        <end position="84"/>
    </location>
</feature>
<dbReference type="GO" id="GO:0030729">
    <property type="term" value="F:acetoacetate-CoA ligase activity"/>
    <property type="evidence" value="ECO:0007669"/>
    <property type="project" value="UniProtKB-EC"/>
</dbReference>
<dbReference type="EC" id="6.2.1.16" evidence="8"/>
<evidence type="ECO:0000313" key="9">
    <source>
        <dbReference type="Proteomes" id="UP000380867"/>
    </source>
</evidence>
<dbReference type="InterPro" id="IPR000873">
    <property type="entry name" value="AMP-dep_synth/lig_dom"/>
</dbReference>
<dbReference type="InterPro" id="IPR020845">
    <property type="entry name" value="AMP-binding_CS"/>
</dbReference>
<dbReference type="PANTHER" id="PTHR42921">
    <property type="entry name" value="ACETOACETYL-COA SYNTHETASE"/>
    <property type="match status" value="1"/>
</dbReference>